<evidence type="ECO:0000313" key="8">
    <source>
        <dbReference type="Proteomes" id="UP000483432"/>
    </source>
</evidence>
<evidence type="ECO:0000259" key="6">
    <source>
        <dbReference type="Pfam" id="PF01699"/>
    </source>
</evidence>
<gene>
    <name evidence="7" type="ORF">GZ085_10750</name>
</gene>
<dbReference type="InterPro" id="IPR004481">
    <property type="entry name" value="K/Na/Ca-exchanger"/>
</dbReference>
<comment type="caution">
    <text evidence="7">The sequence shown here is derived from an EMBL/GenBank/DDBJ whole genome shotgun (WGS) entry which is preliminary data.</text>
</comment>
<evidence type="ECO:0000256" key="4">
    <source>
        <dbReference type="ARBA" id="ARBA00023136"/>
    </source>
</evidence>
<feature type="transmembrane region" description="Helical" evidence="5">
    <location>
        <begin position="31"/>
        <end position="52"/>
    </location>
</feature>
<comment type="subcellular location">
    <subcellularLocation>
        <location evidence="1">Membrane</location>
        <topology evidence="1">Multi-pass membrane protein</topology>
    </subcellularLocation>
</comment>
<dbReference type="EMBL" id="JAAFGW010000168">
    <property type="protein sequence ID" value="NDP48841.1"/>
    <property type="molecule type" value="Genomic_DNA"/>
</dbReference>
<dbReference type="GO" id="GO:0008273">
    <property type="term" value="F:calcium, potassium:sodium antiporter activity"/>
    <property type="evidence" value="ECO:0007669"/>
    <property type="project" value="TreeGrafter"/>
</dbReference>
<feature type="transmembrane region" description="Helical" evidence="5">
    <location>
        <begin position="206"/>
        <end position="229"/>
    </location>
</feature>
<dbReference type="Proteomes" id="UP000483432">
    <property type="component" value="Unassembled WGS sequence"/>
</dbReference>
<feature type="transmembrane region" description="Helical" evidence="5">
    <location>
        <begin position="173"/>
        <end position="191"/>
    </location>
</feature>
<evidence type="ECO:0000256" key="3">
    <source>
        <dbReference type="ARBA" id="ARBA00022989"/>
    </source>
</evidence>
<reference evidence="7 8" key="1">
    <citation type="submission" date="2019-09" db="EMBL/GenBank/DDBJ databases">
        <title>H2 Metabolism Revealed by Metagenomic Analysis in Subglacial Sediment of East Antarctica.</title>
        <authorList>
            <person name="Yang Z."/>
            <person name="Zhang Y."/>
            <person name="Lv Y."/>
            <person name="Yan W."/>
            <person name="Xiao X."/>
            <person name="Sun B."/>
            <person name="Ma H."/>
        </authorList>
    </citation>
    <scope>NUCLEOTIDE SEQUENCE [LARGE SCALE GENOMIC DNA]</scope>
    <source>
        <strain evidence="7">Bin2_2</strain>
    </source>
</reference>
<keyword evidence="3 5" id="KW-1133">Transmembrane helix</keyword>
<feature type="transmembrane region" description="Helical" evidence="5">
    <location>
        <begin position="241"/>
        <end position="264"/>
    </location>
</feature>
<dbReference type="PANTHER" id="PTHR10846">
    <property type="entry name" value="SODIUM/POTASSIUM/CALCIUM EXCHANGER"/>
    <property type="match status" value="1"/>
</dbReference>
<keyword evidence="4 5" id="KW-0472">Membrane</keyword>
<name>A0A7C9T9X7_9PROT</name>
<sequence>MIWFIPGLIALVLGAELLVRGASKLALSFGISPLVVGLTVVAFGTSSPELAVSVQSAWSGRVDIALGNVIGSNIFNILFILGVSALITPLVVHRQLVRQEVPLLVGVSLLLWALSSDGGIGHVDGLIFVTLLVGYTVLVIRQSRRETAADREVNGEAPLIDEQAWDRHWGVQLLLVVAGLALLILGSNWLVDAAVTLARQLGMSELIVGLTIVAIGTSLPEVATSVMAALRGQRDIAVGNVIGSCIFNILAVLGISASIAPGALLVPSSLLAFDLPVMVAVTVACLPIFFTGHLIARWEGGVFLAYYIAYTTYLILDVTGHDAQTGFSIVMSGFVLPLTAVTLAVLAWRHWQGLRQGHAP</sequence>
<feature type="transmembrane region" description="Helical" evidence="5">
    <location>
        <begin position="270"/>
        <end position="290"/>
    </location>
</feature>
<protein>
    <submittedName>
        <fullName evidence="7">Calcium/sodium antiporter</fullName>
    </submittedName>
</protein>
<feature type="transmembrane region" description="Helical" evidence="5">
    <location>
        <begin position="64"/>
        <end position="87"/>
    </location>
</feature>
<dbReference type="GO" id="GO:0006874">
    <property type="term" value="P:intracellular calcium ion homeostasis"/>
    <property type="evidence" value="ECO:0007669"/>
    <property type="project" value="TreeGrafter"/>
</dbReference>
<evidence type="ECO:0000256" key="5">
    <source>
        <dbReference type="SAM" id="Phobius"/>
    </source>
</evidence>
<evidence type="ECO:0000256" key="2">
    <source>
        <dbReference type="ARBA" id="ARBA00022692"/>
    </source>
</evidence>
<keyword evidence="2 5" id="KW-0812">Transmembrane</keyword>
<dbReference type="Gene3D" id="6.10.280.80">
    <property type="entry name" value="NCX, peripheral helical region"/>
    <property type="match status" value="1"/>
</dbReference>
<dbReference type="PANTHER" id="PTHR10846:SF8">
    <property type="entry name" value="INNER MEMBRANE PROTEIN YRBG"/>
    <property type="match status" value="1"/>
</dbReference>
<dbReference type="GO" id="GO:0005262">
    <property type="term" value="F:calcium channel activity"/>
    <property type="evidence" value="ECO:0007669"/>
    <property type="project" value="TreeGrafter"/>
</dbReference>
<evidence type="ECO:0000313" key="7">
    <source>
        <dbReference type="EMBL" id="NDP48841.1"/>
    </source>
</evidence>
<feature type="transmembrane region" description="Helical" evidence="5">
    <location>
        <begin position="302"/>
        <end position="320"/>
    </location>
</feature>
<feature type="domain" description="Sodium/calcium exchanger membrane region" evidence="6">
    <location>
        <begin position="2"/>
        <end position="140"/>
    </location>
</feature>
<dbReference type="GO" id="GO:0005886">
    <property type="term" value="C:plasma membrane"/>
    <property type="evidence" value="ECO:0007669"/>
    <property type="project" value="TreeGrafter"/>
</dbReference>
<feature type="transmembrane region" description="Helical" evidence="5">
    <location>
        <begin position="326"/>
        <end position="348"/>
    </location>
</feature>
<dbReference type="Pfam" id="PF01699">
    <property type="entry name" value="Na_Ca_ex"/>
    <property type="match status" value="2"/>
</dbReference>
<feature type="transmembrane region" description="Helical" evidence="5">
    <location>
        <begin position="119"/>
        <end position="140"/>
    </location>
</feature>
<dbReference type="NCBIfam" id="TIGR00367">
    <property type="entry name" value="calcium/sodium antiporter"/>
    <property type="match status" value="1"/>
</dbReference>
<dbReference type="AlphaFoldDB" id="A0A7C9T9X7"/>
<evidence type="ECO:0000256" key="1">
    <source>
        <dbReference type="ARBA" id="ARBA00004141"/>
    </source>
</evidence>
<dbReference type="InterPro" id="IPR044880">
    <property type="entry name" value="NCX_ion-bd_dom_sf"/>
</dbReference>
<feature type="domain" description="Sodium/calcium exchanger membrane region" evidence="6">
    <location>
        <begin position="173"/>
        <end position="315"/>
    </location>
</feature>
<dbReference type="Gene3D" id="1.20.1420.30">
    <property type="entry name" value="NCX, central ion-binding region"/>
    <property type="match status" value="2"/>
</dbReference>
<accession>A0A7C9T9X7</accession>
<proteinExistence type="predicted"/>
<dbReference type="InterPro" id="IPR004837">
    <property type="entry name" value="NaCa_Exmemb"/>
</dbReference>
<organism evidence="7 8">
    <name type="scientific">Sulfuriferula multivorans</name>
    <dbReference type="NCBI Taxonomy" id="1559896"/>
    <lineage>
        <taxon>Bacteria</taxon>
        <taxon>Pseudomonadati</taxon>
        <taxon>Pseudomonadota</taxon>
        <taxon>Betaproteobacteria</taxon>
        <taxon>Nitrosomonadales</taxon>
        <taxon>Sulfuricellaceae</taxon>
        <taxon>Sulfuriferula</taxon>
    </lineage>
</organism>